<dbReference type="InterPro" id="IPR036291">
    <property type="entry name" value="NAD(P)-bd_dom_sf"/>
</dbReference>
<dbReference type="OrthoDB" id="3941538at2759"/>
<evidence type="ECO:0000256" key="2">
    <source>
        <dbReference type="ARBA" id="ARBA00022833"/>
    </source>
</evidence>
<dbReference type="InterPro" id="IPR013149">
    <property type="entry name" value="ADH-like_C"/>
</dbReference>
<dbReference type="InterPro" id="IPR050129">
    <property type="entry name" value="Zn_alcohol_dh"/>
</dbReference>
<dbReference type="OMA" id="MGLMMLE"/>
<name>J3JU03_DENPD</name>
<dbReference type="Pfam" id="PF08240">
    <property type="entry name" value="ADH_N"/>
    <property type="match status" value="1"/>
</dbReference>
<reference evidence="7 9" key="2">
    <citation type="journal article" date="2013" name="Genome Biol.">
        <title>Draft genome of the mountain pine beetle, Dendroctonus ponderosae Hopkins, a major forest pest.</title>
        <authorList>
            <person name="Keeling C.I."/>
            <person name="Yuen M.M."/>
            <person name="Liao N.Y."/>
            <person name="Docking T.R."/>
            <person name="Chan S.K."/>
            <person name="Taylor G.A."/>
            <person name="Palmquist D.L."/>
            <person name="Jackman S.D."/>
            <person name="Nguyen A."/>
            <person name="Li M."/>
            <person name="Henderson H."/>
            <person name="Janes J.K."/>
            <person name="Zhao Y."/>
            <person name="Pandoh P."/>
            <person name="Moore R."/>
            <person name="Sperling F.A."/>
            <person name="Huber D.P."/>
            <person name="Birol I."/>
            <person name="Jones S.J."/>
            <person name="Bohlmann J."/>
        </authorList>
    </citation>
    <scope>NUCLEOTIDE SEQUENCE</scope>
</reference>
<dbReference type="InterPro" id="IPR002328">
    <property type="entry name" value="ADH_Zn_CS"/>
</dbReference>
<dbReference type="PANTHER" id="PTHR43401">
    <property type="entry name" value="L-THREONINE 3-DEHYDROGENASE"/>
    <property type="match status" value="1"/>
</dbReference>
<dbReference type="EMBL" id="BT126714">
    <property type="protein sequence ID" value="AEE61676.1"/>
    <property type="molecule type" value="mRNA"/>
</dbReference>
<dbReference type="SMART" id="SM00829">
    <property type="entry name" value="PKS_ER"/>
    <property type="match status" value="1"/>
</dbReference>
<dbReference type="PROSITE" id="PS00059">
    <property type="entry name" value="ADH_ZINC"/>
    <property type="match status" value="1"/>
</dbReference>
<evidence type="ECO:0000256" key="4">
    <source>
        <dbReference type="RuleBase" id="RU361277"/>
    </source>
</evidence>
<evidence type="ECO:0000313" key="8">
    <source>
        <dbReference type="EnsemblMetazoa" id="XP_019769167.1"/>
    </source>
</evidence>
<evidence type="ECO:0000313" key="7">
    <source>
        <dbReference type="EMBL" id="ENN71848.1"/>
    </source>
</evidence>
<feature type="domain" description="Enoyl reductase (ER)" evidence="5">
    <location>
        <begin position="8"/>
        <end position="344"/>
    </location>
</feature>
<dbReference type="EnsemblMetazoa" id="XM_019913608.1">
    <property type="protein sequence ID" value="XP_019769167.1"/>
    <property type="gene ID" value="LOC109543751"/>
</dbReference>
<reference evidence="6" key="1">
    <citation type="journal article" date="2012" name="Insect Biochem. Mol. Biol.">
        <title>Transcriptome and full-length cDNA resources for the mountain pine beetle, Dendroctonus ponderosae Hopkins, a major insect pest of pine forests.</title>
        <authorList>
            <person name="Keeling C.I."/>
            <person name="Henderson H."/>
            <person name="Li M."/>
            <person name="Yuen M."/>
            <person name="Clark E.L."/>
            <person name="Fraser J.D."/>
            <person name="Huber D.P."/>
            <person name="Liao N.Y."/>
            <person name="Roderick Docking T."/>
            <person name="Birol I."/>
            <person name="Chan S.K."/>
            <person name="Taylor G.A."/>
            <person name="Palmquist D."/>
            <person name="Jones S.J."/>
            <person name="Bohlmann J."/>
        </authorList>
    </citation>
    <scope>NUCLEOTIDE SEQUENCE</scope>
    <source>
        <tissue evidence="6">Whole larvae</tissue>
    </source>
</reference>
<dbReference type="GO" id="GO:0016491">
    <property type="term" value="F:oxidoreductase activity"/>
    <property type="evidence" value="ECO:0007669"/>
    <property type="project" value="UniProtKB-KW"/>
</dbReference>
<proteinExistence type="evidence at transcript level"/>
<dbReference type="Pfam" id="PF00107">
    <property type="entry name" value="ADH_zinc_N"/>
    <property type="match status" value="1"/>
</dbReference>
<accession>J3JU03</accession>
<evidence type="ECO:0000256" key="1">
    <source>
        <dbReference type="ARBA" id="ARBA00022723"/>
    </source>
</evidence>
<keyword evidence="3" id="KW-0560">Oxidoreductase</keyword>
<dbReference type="InterPro" id="IPR013154">
    <property type="entry name" value="ADH-like_N"/>
</dbReference>
<evidence type="ECO:0000256" key="3">
    <source>
        <dbReference type="ARBA" id="ARBA00023002"/>
    </source>
</evidence>
<dbReference type="SUPFAM" id="SSF50129">
    <property type="entry name" value="GroES-like"/>
    <property type="match status" value="1"/>
</dbReference>
<keyword evidence="1 4" id="KW-0479">Metal-binding</keyword>
<evidence type="ECO:0000313" key="9">
    <source>
        <dbReference type="Proteomes" id="UP000019118"/>
    </source>
</evidence>
<gene>
    <name evidence="8" type="primary">109543751</name>
    <name evidence="7" type="ORF">YQE_11466</name>
</gene>
<comment type="cofactor">
    <cofactor evidence="4">
        <name>Zn(2+)</name>
        <dbReference type="ChEBI" id="CHEBI:29105"/>
    </cofactor>
</comment>
<evidence type="ECO:0000313" key="6">
    <source>
        <dbReference type="EMBL" id="AEE61676.1"/>
    </source>
</evidence>
<organism evidence="6">
    <name type="scientific">Dendroctonus ponderosae</name>
    <name type="common">Mountain pine beetle</name>
    <dbReference type="NCBI Taxonomy" id="77166"/>
    <lineage>
        <taxon>Eukaryota</taxon>
        <taxon>Metazoa</taxon>
        <taxon>Ecdysozoa</taxon>
        <taxon>Arthropoda</taxon>
        <taxon>Hexapoda</taxon>
        <taxon>Insecta</taxon>
        <taxon>Pterygota</taxon>
        <taxon>Neoptera</taxon>
        <taxon>Endopterygota</taxon>
        <taxon>Coleoptera</taxon>
        <taxon>Polyphaga</taxon>
        <taxon>Cucujiformia</taxon>
        <taxon>Curculionidae</taxon>
        <taxon>Scolytinae</taxon>
        <taxon>Dendroctonus</taxon>
    </lineage>
</organism>
<dbReference type="GO" id="GO:0008270">
    <property type="term" value="F:zinc ion binding"/>
    <property type="evidence" value="ECO:0007669"/>
    <property type="project" value="InterPro"/>
</dbReference>
<protein>
    <recommendedName>
        <fullName evidence="5">Enoyl reductase (ER) domain-containing protein</fullName>
    </recommendedName>
</protein>
<sequence length="346" mass="37498">MEALRFTGSTKILEYVQVPVPEISAPDQVLIKVAFSGVCGTDLHIIAGEFPMSNKGTKILGHEFSGTIVKVGSAVKNVRVGDRVTVDPNEGCRCCDFCHSGNPHYCNIGGIHNTVGIHRDGGWATYALVPTNLVQKLPESITLEQAALAEPLACLAHGWDLLSPVPVGSRILVIGAGIIGNLWVSVLHLQGHRKVTVSEPNQARLNYVKKLETGFQLLTPDQLRKNRDADPNYAFEVVIDCSGFCPAVEYGLSLLTKGGKLCCFGIPPPDKTISVSPFELYAREITIFAVNVNPFSMVKSVGFIEAMGSRYIDYDRLGVQVFPLGSYQQALDLLKTGTIAKAIFQL</sequence>
<dbReference type="PANTHER" id="PTHR43401:SF2">
    <property type="entry name" value="L-THREONINE 3-DEHYDROGENASE"/>
    <property type="match status" value="1"/>
</dbReference>
<keyword evidence="9" id="KW-1185">Reference proteome</keyword>
<dbReference type="SUPFAM" id="SSF51735">
    <property type="entry name" value="NAD(P)-binding Rossmann-fold domains"/>
    <property type="match status" value="1"/>
</dbReference>
<dbReference type="Gene3D" id="3.40.50.720">
    <property type="entry name" value="NAD(P)-binding Rossmann-like Domain"/>
    <property type="match status" value="1"/>
</dbReference>
<reference evidence="8" key="3">
    <citation type="submission" date="2024-08" db="UniProtKB">
        <authorList>
            <consortium name="EnsemblMetazoa"/>
        </authorList>
    </citation>
    <scope>IDENTIFICATION</scope>
</reference>
<dbReference type="AlphaFoldDB" id="J3JU03"/>
<dbReference type="KEGG" id="dpa:109543751"/>
<dbReference type="HOGENOM" id="CLU_026673_11_0_1"/>
<dbReference type="InterPro" id="IPR011032">
    <property type="entry name" value="GroES-like_sf"/>
</dbReference>
<evidence type="ECO:0000259" key="5">
    <source>
        <dbReference type="SMART" id="SM00829"/>
    </source>
</evidence>
<keyword evidence="2 4" id="KW-0862">Zinc</keyword>
<dbReference type="Proteomes" id="UP000019118">
    <property type="component" value="Unassembled WGS sequence"/>
</dbReference>
<comment type="similarity">
    <text evidence="4">Belongs to the zinc-containing alcohol dehydrogenase family.</text>
</comment>
<dbReference type="InterPro" id="IPR020843">
    <property type="entry name" value="ER"/>
</dbReference>
<dbReference type="Gene3D" id="3.90.180.10">
    <property type="entry name" value="Medium-chain alcohol dehydrogenases, catalytic domain"/>
    <property type="match status" value="1"/>
</dbReference>
<dbReference type="EMBL" id="KB741251">
    <property type="protein sequence ID" value="ENN71848.1"/>
    <property type="molecule type" value="Genomic_DNA"/>
</dbReference>